<protein>
    <submittedName>
        <fullName evidence="1">Uncharacterized protein</fullName>
    </submittedName>
</protein>
<sequence>MSFFMEFHEYSNAPLPPGWFPRLRIPL</sequence>
<name>A0A0E9UAJ4_ANGAN</name>
<dbReference type="EMBL" id="GBXM01045726">
    <property type="protein sequence ID" value="JAH62851.1"/>
    <property type="molecule type" value="Transcribed_RNA"/>
</dbReference>
<organism evidence="1">
    <name type="scientific">Anguilla anguilla</name>
    <name type="common">European freshwater eel</name>
    <name type="synonym">Muraena anguilla</name>
    <dbReference type="NCBI Taxonomy" id="7936"/>
    <lineage>
        <taxon>Eukaryota</taxon>
        <taxon>Metazoa</taxon>
        <taxon>Chordata</taxon>
        <taxon>Craniata</taxon>
        <taxon>Vertebrata</taxon>
        <taxon>Euteleostomi</taxon>
        <taxon>Actinopterygii</taxon>
        <taxon>Neopterygii</taxon>
        <taxon>Teleostei</taxon>
        <taxon>Anguilliformes</taxon>
        <taxon>Anguillidae</taxon>
        <taxon>Anguilla</taxon>
    </lineage>
</organism>
<reference evidence="1" key="1">
    <citation type="submission" date="2014-11" db="EMBL/GenBank/DDBJ databases">
        <authorList>
            <person name="Amaro Gonzalez C."/>
        </authorList>
    </citation>
    <scope>NUCLEOTIDE SEQUENCE</scope>
</reference>
<evidence type="ECO:0000313" key="1">
    <source>
        <dbReference type="EMBL" id="JAH62851.1"/>
    </source>
</evidence>
<accession>A0A0E9UAJ4</accession>
<proteinExistence type="predicted"/>
<reference evidence="1" key="2">
    <citation type="journal article" date="2015" name="Fish Shellfish Immunol.">
        <title>Early steps in the European eel (Anguilla anguilla)-Vibrio vulnificus interaction in the gills: Role of the RtxA13 toxin.</title>
        <authorList>
            <person name="Callol A."/>
            <person name="Pajuelo D."/>
            <person name="Ebbesson L."/>
            <person name="Teles M."/>
            <person name="MacKenzie S."/>
            <person name="Amaro C."/>
        </authorList>
    </citation>
    <scope>NUCLEOTIDE SEQUENCE</scope>
</reference>
<dbReference type="AlphaFoldDB" id="A0A0E9UAJ4"/>